<protein>
    <submittedName>
        <fullName evidence="1">Uncharacterized protein</fullName>
    </submittedName>
</protein>
<accession>A0A9W6IQ74</accession>
<name>A0A9W6IQ74_9HYPH</name>
<evidence type="ECO:0000313" key="2">
    <source>
        <dbReference type="Proteomes" id="UP001143400"/>
    </source>
</evidence>
<dbReference type="Proteomes" id="UP001143400">
    <property type="component" value="Unassembled WGS sequence"/>
</dbReference>
<gene>
    <name evidence="1" type="ORF">GCM10008170_05020</name>
</gene>
<dbReference type="EMBL" id="BSFF01000001">
    <property type="protein sequence ID" value="GLK54483.1"/>
    <property type="molecule type" value="Genomic_DNA"/>
</dbReference>
<reference evidence="1" key="1">
    <citation type="journal article" date="2014" name="Int. J. Syst. Evol. Microbiol.">
        <title>Complete genome sequence of Corynebacterium casei LMG S-19264T (=DSM 44701T), isolated from a smear-ripened cheese.</title>
        <authorList>
            <consortium name="US DOE Joint Genome Institute (JGI-PGF)"/>
            <person name="Walter F."/>
            <person name="Albersmeier A."/>
            <person name="Kalinowski J."/>
            <person name="Ruckert C."/>
        </authorList>
    </citation>
    <scope>NUCLEOTIDE SEQUENCE</scope>
    <source>
        <strain evidence="1">VKM B-1606</strain>
    </source>
</reference>
<sequence length="68" mass="6978">MRLPDALTPTMKEHPMSFGKAAAASAIILARAVAFGASLLLSSEATAKTTPVVDEAGPTISAPLVPWM</sequence>
<reference evidence="1" key="2">
    <citation type="submission" date="2023-01" db="EMBL/GenBank/DDBJ databases">
        <authorList>
            <person name="Sun Q."/>
            <person name="Evtushenko L."/>
        </authorList>
    </citation>
    <scope>NUCLEOTIDE SEQUENCE</scope>
    <source>
        <strain evidence="1">VKM B-1606</strain>
    </source>
</reference>
<evidence type="ECO:0000313" key="1">
    <source>
        <dbReference type="EMBL" id="GLK54483.1"/>
    </source>
</evidence>
<dbReference type="AlphaFoldDB" id="A0A9W6IQ74"/>
<proteinExistence type="predicted"/>
<comment type="caution">
    <text evidence="1">The sequence shown here is derived from an EMBL/GenBank/DDBJ whole genome shotgun (WGS) entry which is preliminary data.</text>
</comment>
<organism evidence="1 2">
    <name type="scientific">Methylopila capsulata</name>
    <dbReference type="NCBI Taxonomy" id="61654"/>
    <lineage>
        <taxon>Bacteria</taxon>
        <taxon>Pseudomonadati</taxon>
        <taxon>Pseudomonadota</taxon>
        <taxon>Alphaproteobacteria</taxon>
        <taxon>Hyphomicrobiales</taxon>
        <taxon>Methylopilaceae</taxon>
        <taxon>Methylopila</taxon>
    </lineage>
</organism>